<evidence type="ECO:0000256" key="4">
    <source>
        <dbReference type="SAM" id="MobiDB-lite"/>
    </source>
</evidence>
<feature type="compositionally biased region" description="Basic residues" evidence="4">
    <location>
        <begin position="138"/>
        <end position="148"/>
    </location>
</feature>
<gene>
    <name evidence="5" type="ORF">CGI_10020674</name>
</gene>
<dbReference type="InterPro" id="IPR042031">
    <property type="entry name" value="SKA1_MBD_sf"/>
</dbReference>
<dbReference type="Gene3D" id="1.10.10.1890">
    <property type="entry name" value="Ska1 microtubule binding domain-like"/>
    <property type="match status" value="1"/>
</dbReference>
<dbReference type="PANTHER" id="PTHR28573">
    <property type="entry name" value="SPINDLE AND KINETOCHORE-ASSOCIATED PROTEIN 1"/>
    <property type="match status" value="1"/>
</dbReference>
<dbReference type="InParanoid" id="K1QZM9"/>
<dbReference type="HOGENOM" id="CLU_886373_0_0_1"/>
<dbReference type="AlphaFoldDB" id="K1QZM9"/>
<organism evidence="5">
    <name type="scientific">Magallana gigas</name>
    <name type="common">Pacific oyster</name>
    <name type="synonym">Crassostrea gigas</name>
    <dbReference type="NCBI Taxonomy" id="29159"/>
    <lineage>
        <taxon>Eukaryota</taxon>
        <taxon>Metazoa</taxon>
        <taxon>Spiralia</taxon>
        <taxon>Lophotrochozoa</taxon>
        <taxon>Mollusca</taxon>
        <taxon>Bivalvia</taxon>
        <taxon>Autobranchia</taxon>
        <taxon>Pteriomorphia</taxon>
        <taxon>Ostreida</taxon>
        <taxon>Ostreoidea</taxon>
        <taxon>Ostreidae</taxon>
        <taxon>Magallana</taxon>
    </lineage>
</organism>
<proteinExistence type="inferred from homology"/>
<dbReference type="InterPro" id="IPR009829">
    <property type="entry name" value="SKA1"/>
</dbReference>
<protein>
    <recommendedName>
        <fullName evidence="2">SKA complex subunit 1</fullName>
    </recommendedName>
    <alternativeName>
        <fullName evidence="3">Spindle and kinetochore-associated protein 1</fullName>
    </alternativeName>
</protein>
<dbReference type="GO" id="GO:0000940">
    <property type="term" value="C:outer kinetochore"/>
    <property type="evidence" value="ECO:0007669"/>
    <property type="project" value="TreeGrafter"/>
</dbReference>
<accession>K1QZM9</accession>
<evidence type="ECO:0000313" key="5">
    <source>
        <dbReference type="EMBL" id="EKC39098.1"/>
    </source>
</evidence>
<evidence type="ECO:0000256" key="2">
    <source>
        <dbReference type="ARBA" id="ARBA00047182"/>
    </source>
</evidence>
<dbReference type="GO" id="GO:0051301">
    <property type="term" value="P:cell division"/>
    <property type="evidence" value="ECO:0007669"/>
    <property type="project" value="InterPro"/>
</dbReference>
<dbReference type="Pfam" id="PF07160">
    <property type="entry name" value="SKA1"/>
    <property type="match status" value="1"/>
</dbReference>
<dbReference type="PANTHER" id="PTHR28573:SF1">
    <property type="entry name" value="SPINDLE AND KINETOCHORE-ASSOCIATED PROTEIN 1"/>
    <property type="match status" value="1"/>
</dbReference>
<sequence length="314" mass="36025">MESDSLMALMNHFCEKLDGIRFMVDLKTNKKMCEDDEDEITCQEHIEDLAEEIDGLSGTLKDIKSALKYRQSKVNELKALTETIDVSCLQHMVDNLPTHLPKPVKPDPPQQNKCCEDEITAAPVRRTSSSEDKENNPKKRGPSRGRRPAKNVYIPTLVYITVEEFEGVPKYMKGRMNYSQVNTAIDELNKAFSEKYKVLGMKRTTLNDLNKKRYERYKEQESKDTKGEHFIVDGDIKEFTNFKMDSVGRKDPVSVQHQNPSSIEPVFWISLQCLASCDGSDLQIQGELTECCNFPYWPFIISLSRREKILVVLA</sequence>
<comment type="similarity">
    <text evidence="1">Belongs to the SKA1 family.</text>
</comment>
<dbReference type="GO" id="GO:0072686">
    <property type="term" value="C:mitotic spindle"/>
    <property type="evidence" value="ECO:0007669"/>
    <property type="project" value="TreeGrafter"/>
</dbReference>
<dbReference type="GO" id="GO:0008017">
    <property type="term" value="F:microtubule binding"/>
    <property type="evidence" value="ECO:0007669"/>
    <property type="project" value="InterPro"/>
</dbReference>
<name>K1QZM9_MAGGI</name>
<evidence type="ECO:0000256" key="1">
    <source>
        <dbReference type="ARBA" id="ARBA00006836"/>
    </source>
</evidence>
<dbReference type="GO" id="GO:0031110">
    <property type="term" value="P:regulation of microtubule polymerization or depolymerization"/>
    <property type="evidence" value="ECO:0007669"/>
    <property type="project" value="TreeGrafter"/>
</dbReference>
<evidence type="ECO:0000256" key="3">
    <source>
        <dbReference type="ARBA" id="ARBA00047202"/>
    </source>
</evidence>
<dbReference type="GO" id="GO:0000278">
    <property type="term" value="P:mitotic cell cycle"/>
    <property type="evidence" value="ECO:0007669"/>
    <property type="project" value="TreeGrafter"/>
</dbReference>
<dbReference type="GO" id="GO:0007059">
    <property type="term" value="P:chromosome segregation"/>
    <property type="evidence" value="ECO:0007669"/>
    <property type="project" value="InterPro"/>
</dbReference>
<feature type="region of interest" description="Disordered" evidence="4">
    <location>
        <begin position="120"/>
        <end position="148"/>
    </location>
</feature>
<feature type="compositionally biased region" description="Basic and acidic residues" evidence="4">
    <location>
        <begin position="128"/>
        <end position="137"/>
    </location>
</feature>
<reference evidence="5" key="1">
    <citation type="journal article" date="2012" name="Nature">
        <title>The oyster genome reveals stress adaptation and complexity of shell formation.</title>
        <authorList>
            <person name="Zhang G."/>
            <person name="Fang X."/>
            <person name="Guo X."/>
            <person name="Li L."/>
            <person name="Luo R."/>
            <person name="Xu F."/>
            <person name="Yang P."/>
            <person name="Zhang L."/>
            <person name="Wang X."/>
            <person name="Qi H."/>
            <person name="Xiong Z."/>
            <person name="Que H."/>
            <person name="Xie Y."/>
            <person name="Holland P.W."/>
            <person name="Paps J."/>
            <person name="Zhu Y."/>
            <person name="Wu F."/>
            <person name="Chen Y."/>
            <person name="Wang J."/>
            <person name="Peng C."/>
            <person name="Meng J."/>
            <person name="Yang L."/>
            <person name="Liu J."/>
            <person name="Wen B."/>
            <person name="Zhang N."/>
            <person name="Huang Z."/>
            <person name="Zhu Q."/>
            <person name="Feng Y."/>
            <person name="Mount A."/>
            <person name="Hedgecock D."/>
            <person name="Xu Z."/>
            <person name="Liu Y."/>
            <person name="Domazet-Loso T."/>
            <person name="Du Y."/>
            <person name="Sun X."/>
            <person name="Zhang S."/>
            <person name="Liu B."/>
            <person name="Cheng P."/>
            <person name="Jiang X."/>
            <person name="Li J."/>
            <person name="Fan D."/>
            <person name="Wang W."/>
            <person name="Fu W."/>
            <person name="Wang T."/>
            <person name="Wang B."/>
            <person name="Zhang J."/>
            <person name="Peng Z."/>
            <person name="Li Y."/>
            <person name="Li N."/>
            <person name="Wang J."/>
            <person name="Chen M."/>
            <person name="He Y."/>
            <person name="Tan F."/>
            <person name="Song X."/>
            <person name="Zheng Q."/>
            <person name="Huang R."/>
            <person name="Yang H."/>
            <person name="Du X."/>
            <person name="Chen L."/>
            <person name="Yang M."/>
            <person name="Gaffney P.M."/>
            <person name="Wang S."/>
            <person name="Luo L."/>
            <person name="She Z."/>
            <person name="Ming Y."/>
            <person name="Huang W."/>
            <person name="Zhang S."/>
            <person name="Huang B."/>
            <person name="Zhang Y."/>
            <person name="Qu T."/>
            <person name="Ni P."/>
            <person name="Miao G."/>
            <person name="Wang J."/>
            <person name="Wang Q."/>
            <person name="Steinberg C.E."/>
            <person name="Wang H."/>
            <person name="Li N."/>
            <person name="Qian L."/>
            <person name="Zhang G."/>
            <person name="Li Y."/>
            <person name="Yang H."/>
            <person name="Liu X."/>
            <person name="Wang J."/>
            <person name="Yin Y."/>
            <person name="Wang J."/>
        </authorList>
    </citation>
    <scope>NUCLEOTIDE SEQUENCE [LARGE SCALE GENOMIC DNA]</scope>
    <source>
        <strain evidence="5">05x7-T-G4-1.051#20</strain>
    </source>
</reference>
<dbReference type="GO" id="GO:0005876">
    <property type="term" value="C:spindle microtubule"/>
    <property type="evidence" value="ECO:0007669"/>
    <property type="project" value="TreeGrafter"/>
</dbReference>
<dbReference type="EMBL" id="JH818576">
    <property type="protein sequence ID" value="EKC39098.1"/>
    <property type="molecule type" value="Genomic_DNA"/>
</dbReference>